<feature type="region of interest" description="Disordered" evidence="2">
    <location>
        <begin position="818"/>
        <end position="839"/>
    </location>
</feature>
<dbReference type="OrthoDB" id="2129491at2759"/>
<dbReference type="PROSITE" id="PS51455">
    <property type="entry name" value="PIPK"/>
    <property type="match status" value="1"/>
</dbReference>
<reference evidence="4" key="1">
    <citation type="submission" date="2021-02" db="EMBL/GenBank/DDBJ databases">
        <title>First Annotated Genome of the Yellow-green Alga Tribonema minus.</title>
        <authorList>
            <person name="Mahan K.M."/>
        </authorList>
    </citation>
    <scope>NUCLEOTIDE SEQUENCE</scope>
    <source>
        <strain evidence="4">UTEX B ZZ1240</strain>
    </source>
</reference>
<dbReference type="Pfam" id="PF01504">
    <property type="entry name" value="PIP5K"/>
    <property type="match status" value="3"/>
</dbReference>
<evidence type="ECO:0000259" key="3">
    <source>
        <dbReference type="PROSITE" id="PS51455"/>
    </source>
</evidence>
<feature type="region of interest" description="Disordered" evidence="2">
    <location>
        <begin position="646"/>
        <end position="806"/>
    </location>
</feature>
<feature type="compositionally biased region" description="Acidic residues" evidence="2">
    <location>
        <begin position="668"/>
        <end position="679"/>
    </location>
</feature>
<feature type="compositionally biased region" description="Gly residues" evidence="2">
    <location>
        <begin position="711"/>
        <end position="733"/>
    </location>
</feature>
<feature type="region of interest" description="Disordered" evidence="2">
    <location>
        <begin position="1"/>
        <end position="38"/>
    </location>
</feature>
<name>A0A836CAN4_9STRA</name>
<dbReference type="GO" id="GO:0005886">
    <property type="term" value="C:plasma membrane"/>
    <property type="evidence" value="ECO:0007669"/>
    <property type="project" value="TreeGrafter"/>
</dbReference>
<keyword evidence="1" id="KW-0547">Nucleotide-binding</keyword>
<dbReference type="SUPFAM" id="SSF56104">
    <property type="entry name" value="SAICAR synthase-like"/>
    <property type="match status" value="2"/>
</dbReference>
<dbReference type="InterPro" id="IPR002498">
    <property type="entry name" value="PInositol-4-P-4/5-kinase_core"/>
</dbReference>
<dbReference type="EMBL" id="JAFCMP010000513">
    <property type="protein sequence ID" value="KAG5178749.1"/>
    <property type="molecule type" value="Genomic_DNA"/>
</dbReference>
<organism evidence="4 5">
    <name type="scientific">Tribonema minus</name>
    <dbReference type="NCBI Taxonomy" id="303371"/>
    <lineage>
        <taxon>Eukaryota</taxon>
        <taxon>Sar</taxon>
        <taxon>Stramenopiles</taxon>
        <taxon>Ochrophyta</taxon>
        <taxon>PX clade</taxon>
        <taxon>Xanthophyceae</taxon>
        <taxon>Tribonematales</taxon>
        <taxon>Tribonemataceae</taxon>
        <taxon>Tribonema</taxon>
    </lineage>
</organism>
<feature type="domain" description="PIPK" evidence="3">
    <location>
        <begin position="381"/>
        <end position="1008"/>
    </location>
</feature>
<dbReference type="Gene3D" id="3.30.810.10">
    <property type="entry name" value="2-Layer Sandwich"/>
    <property type="match status" value="1"/>
</dbReference>
<evidence type="ECO:0000256" key="1">
    <source>
        <dbReference type="PROSITE-ProRule" id="PRU00781"/>
    </source>
</evidence>
<feature type="compositionally biased region" description="Acidic residues" evidence="2">
    <location>
        <begin position="736"/>
        <end position="759"/>
    </location>
</feature>
<gene>
    <name evidence="4" type="ORF">JKP88DRAFT_350241</name>
</gene>
<feature type="compositionally biased region" description="Low complexity" evidence="2">
    <location>
        <begin position="795"/>
        <end position="806"/>
    </location>
</feature>
<dbReference type="SMART" id="SM00330">
    <property type="entry name" value="PIPKc"/>
    <property type="match status" value="1"/>
</dbReference>
<evidence type="ECO:0000256" key="2">
    <source>
        <dbReference type="SAM" id="MobiDB-lite"/>
    </source>
</evidence>
<evidence type="ECO:0000313" key="4">
    <source>
        <dbReference type="EMBL" id="KAG5178749.1"/>
    </source>
</evidence>
<proteinExistence type="predicted"/>
<dbReference type="GO" id="GO:0046854">
    <property type="term" value="P:phosphatidylinositol phosphate biosynthetic process"/>
    <property type="evidence" value="ECO:0007669"/>
    <property type="project" value="TreeGrafter"/>
</dbReference>
<dbReference type="InterPro" id="IPR023610">
    <property type="entry name" value="PInositol-4/5-P-5/4-kinase"/>
</dbReference>
<dbReference type="PANTHER" id="PTHR23086:SF8">
    <property type="entry name" value="PHOSPHATIDYLINOSITOL 5-PHOSPHATE 4-KINASE, ISOFORM A"/>
    <property type="match status" value="1"/>
</dbReference>
<dbReference type="Gene3D" id="3.30.800.10">
    <property type="entry name" value="Phosphatidylinositol Phosphate Kinase II Beta"/>
    <property type="match status" value="1"/>
</dbReference>
<feature type="region of interest" description="Disordered" evidence="2">
    <location>
        <begin position="241"/>
        <end position="303"/>
    </location>
</feature>
<keyword evidence="5" id="KW-1185">Reference proteome</keyword>
<accession>A0A836CAN4</accession>
<dbReference type="CDD" id="cd00139">
    <property type="entry name" value="PIPKc"/>
    <property type="match status" value="1"/>
</dbReference>
<dbReference type="InterPro" id="IPR027484">
    <property type="entry name" value="PInositol-4-P-5-kinase_N"/>
</dbReference>
<feature type="compositionally biased region" description="Low complexity" evidence="2">
    <location>
        <begin position="20"/>
        <end position="32"/>
    </location>
</feature>
<keyword evidence="1" id="KW-0808">Transferase</keyword>
<feature type="compositionally biased region" description="Low complexity" evidence="2">
    <location>
        <begin position="771"/>
        <end position="783"/>
    </location>
</feature>
<dbReference type="Proteomes" id="UP000664859">
    <property type="component" value="Unassembled WGS sequence"/>
</dbReference>
<sequence>MAEDPGIGAPRRRRSSTDGAAAQTAAAAATDAKAAESNGTTVWNVDRLEPKQWGYDAPLPFLKTAMFPTGRTRWGYDGPAPSLKAGMFPNSAGARLQTGEENLDAVGSLAEAEAMGGGGAQQQMAQSLRLPPGSGSSLHKRHHTVGGPYGGIVRAVSRATSGLLGHDAGHRSSLPHRMSMPHRNSGTAAAATAAAAAAAAAAVAGGEGEEGDAQPMVAWRQPASKAEEPELIYEKDMHVSAAPPGDIHMPAAQPGLAPSASDVVVQAHRKRVRVKKTKKKKKKKKKQPAKPDRDRRKSRVVPRRLQFGRPIKNDPDSMLLTLGMMLGLRVAVGRQENPMERQELTVTDFYQENPMEQQELTVTDFYQNPMERQELTVTDLYQDNRVKRQELTVTNFYQVDKYVFPPSGAMGVMVTPPHKLGHTFKFKDYAPKVSKRVHEHFGRDRVLSADYAPKVFKRIREHFGVDRMRYMLSVAGNYQFLEFITNARSGQFFFYSHDESFMIKTMKKAETRFLRRILPHYYEHIRRHPDTFLVRFCGMYRVKMHHINRKVHFMVMSSVYDTHKDVGKDLDLVRSGNKLHLGRQREAFLKVIENDVAFLAKMKIMDYSLLLGIHDRTRPPDANTSCRPHYDKFITFADDVGADRAANAPQRSSELLGAAAAAQRAEGDGDEYDEDVEDDASPRTNRYASRRGSAYSLRSVSPGSPMSTGSESGGGNWHRGSARGGGGGGGGSTSGESDDQEDTDEAGDTGDGTGTEEDFSDHLYTDGEGDGSFLGPLPSAPLLLPAPPPRGSGGAAAAATRTPSPTASLATTVAAAAMATPAPGSEDESGDGAAATGGGLSRCSTAPTSLAAMAAAAMATVGGGAAAAVSGAGSAAAAAVAAMEAMVAANAATLPIHRGAAGGGGGAGAGPVVLMGRRHSVKRRMRPGGLIERRSDLGIYSDMSKQDEPPRRGNEIYFMGIIDVLQEYNIRKHAETALKSLRKSKIDISCVEPELYASRFLHFMREQTD</sequence>
<keyword evidence="1" id="KW-0418">Kinase</keyword>
<dbReference type="GO" id="GO:0016308">
    <property type="term" value="F:1-phosphatidylinositol-4-phosphate 5-kinase activity"/>
    <property type="evidence" value="ECO:0007669"/>
    <property type="project" value="TreeGrafter"/>
</dbReference>
<feature type="compositionally biased region" description="Polar residues" evidence="2">
    <location>
        <begin position="696"/>
        <end position="710"/>
    </location>
</feature>
<dbReference type="GO" id="GO:0005524">
    <property type="term" value="F:ATP binding"/>
    <property type="evidence" value="ECO:0007669"/>
    <property type="project" value="UniProtKB-UniRule"/>
</dbReference>
<dbReference type="InterPro" id="IPR027483">
    <property type="entry name" value="PInositol-4-P-4/5-kinase_C_sf"/>
</dbReference>
<evidence type="ECO:0000313" key="5">
    <source>
        <dbReference type="Proteomes" id="UP000664859"/>
    </source>
</evidence>
<protein>
    <recommendedName>
        <fullName evidence="3">PIPK domain-containing protein</fullName>
    </recommendedName>
</protein>
<dbReference type="PANTHER" id="PTHR23086">
    <property type="entry name" value="PHOSPHATIDYLINOSITOL-4-PHOSPHATE 5-KINASE"/>
    <property type="match status" value="1"/>
</dbReference>
<feature type="compositionally biased region" description="Basic residues" evidence="2">
    <location>
        <begin position="267"/>
        <end position="288"/>
    </location>
</feature>
<keyword evidence="1" id="KW-0067">ATP-binding</keyword>
<comment type="caution">
    <text evidence="4">The sequence shown here is derived from an EMBL/GenBank/DDBJ whole genome shotgun (WGS) entry which is preliminary data.</text>
</comment>
<dbReference type="AlphaFoldDB" id="A0A836CAN4"/>
<feature type="compositionally biased region" description="Low complexity" evidence="2">
    <location>
        <begin position="651"/>
        <end position="664"/>
    </location>
</feature>